<keyword evidence="2" id="KW-1185">Reference proteome</keyword>
<dbReference type="OrthoDB" id="430207at2759"/>
<evidence type="ECO:0000313" key="1">
    <source>
        <dbReference type="EMBL" id="KAG7393396.1"/>
    </source>
</evidence>
<organism evidence="1 2">
    <name type="scientific">Phytophthora pseudosyringae</name>
    <dbReference type="NCBI Taxonomy" id="221518"/>
    <lineage>
        <taxon>Eukaryota</taxon>
        <taxon>Sar</taxon>
        <taxon>Stramenopiles</taxon>
        <taxon>Oomycota</taxon>
        <taxon>Peronosporomycetes</taxon>
        <taxon>Peronosporales</taxon>
        <taxon>Peronosporaceae</taxon>
        <taxon>Phytophthora</taxon>
    </lineage>
</organism>
<proteinExistence type="predicted"/>
<protein>
    <submittedName>
        <fullName evidence="1">Uncharacterized protein</fullName>
    </submittedName>
</protein>
<dbReference type="Proteomes" id="UP000694044">
    <property type="component" value="Unassembled WGS sequence"/>
</dbReference>
<gene>
    <name evidence="1" type="ORF">PHYPSEUDO_009600</name>
</gene>
<name>A0A8T1WJ02_9STRA</name>
<sequence>MAPPQCRERLLNPVARRRHAEAKELLVYNEVTTRLRFTVDVVQELRREHEQKALRRHEQDNCKNGGRFLKFDGRMLKSFSTAVHLGFVCLRFTTPQAIPTARRADHFRFGRRPTHTLIDQVMRRFRLVYDEWLHRRQLLTKMATSSVLFGLGDRLAQRVEKIGKTDEELGGWRRTTSLKTIG</sequence>
<reference evidence="1" key="1">
    <citation type="submission" date="2021-02" db="EMBL/GenBank/DDBJ databases">
        <authorList>
            <person name="Palmer J.M."/>
        </authorList>
    </citation>
    <scope>NUCLEOTIDE SEQUENCE</scope>
    <source>
        <strain evidence="1">SCRP734</strain>
    </source>
</reference>
<evidence type="ECO:0000313" key="2">
    <source>
        <dbReference type="Proteomes" id="UP000694044"/>
    </source>
</evidence>
<dbReference type="EMBL" id="JAGDFM010000004">
    <property type="protein sequence ID" value="KAG7393396.1"/>
    <property type="molecule type" value="Genomic_DNA"/>
</dbReference>
<comment type="caution">
    <text evidence="1">The sequence shown here is derived from an EMBL/GenBank/DDBJ whole genome shotgun (WGS) entry which is preliminary data.</text>
</comment>
<dbReference type="AlphaFoldDB" id="A0A8T1WJ02"/>
<accession>A0A8T1WJ02</accession>